<dbReference type="PANTHER" id="PTHR31499:SF50">
    <property type="entry name" value="HTH MYB-TYPE DOMAIN-CONTAINING PROTEIN"/>
    <property type="match status" value="1"/>
</dbReference>
<dbReference type="InterPro" id="IPR025756">
    <property type="entry name" value="Myb_CC_LHEQLE"/>
</dbReference>
<gene>
    <name evidence="10" type="ORF">DY000_02062819</name>
</gene>
<name>A0ABQ7B1D2_BRACR</name>
<accession>A0ABQ7B1D2</accession>
<keyword evidence="4" id="KW-0175">Coiled coil</keyword>
<comment type="caution">
    <text evidence="10">The sequence shown here is derived from an EMBL/GenBank/DDBJ whole genome shotgun (WGS) entry which is preliminary data.</text>
</comment>
<dbReference type="PANTHER" id="PTHR31499">
    <property type="entry name" value="MYB FAMILY TRANSCRIPTION FACTOR PHL11"/>
    <property type="match status" value="1"/>
</dbReference>
<evidence type="ECO:0000256" key="6">
    <source>
        <dbReference type="ARBA" id="ARBA00023242"/>
    </source>
</evidence>
<dbReference type="InterPro" id="IPR046955">
    <property type="entry name" value="PHR1-like"/>
</dbReference>
<dbReference type="InterPro" id="IPR006447">
    <property type="entry name" value="Myb_dom_plants"/>
</dbReference>
<protein>
    <recommendedName>
        <fullName evidence="12">HTH myb-type domain-containing protein</fullName>
    </recommendedName>
</protein>
<evidence type="ECO:0000256" key="5">
    <source>
        <dbReference type="ARBA" id="ARBA00023163"/>
    </source>
</evidence>
<organism evidence="10 11">
    <name type="scientific">Brassica cretica</name>
    <name type="common">Mustard</name>
    <dbReference type="NCBI Taxonomy" id="69181"/>
    <lineage>
        <taxon>Eukaryota</taxon>
        <taxon>Viridiplantae</taxon>
        <taxon>Streptophyta</taxon>
        <taxon>Embryophyta</taxon>
        <taxon>Tracheophyta</taxon>
        <taxon>Spermatophyta</taxon>
        <taxon>Magnoliopsida</taxon>
        <taxon>eudicotyledons</taxon>
        <taxon>Gunneridae</taxon>
        <taxon>Pentapetalae</taxon>
        <taxon>rosids</taxon>
        <taxon>malvids</taxon>
        <taxon>Brassicales</taxon>
        <taxon>Brassicaceae</taxon>
        <taxon>Brassiceae</taxon>
        <taxon>Brassica</taxon>
    </lineage>
</organism>
<feature type="domain" description="Myb-like" evidence="8">
    <location>
        <begin position="30"/>
        <end position="78"/>
    </location>
</feature>
<dbReference type="Pfam" id="PF00249">
    <property type="entry name" value="Myb_DNA-binding"/>
    <property type="match status" value="1"/>
</dbReference>
<dbReference type="Pfam" id="PF14379">
    <property type="entry name" value="Myb_CC_LHEQLE"/>
    <property type="match status" value="1"/>
</dbReference>
<comment type="similarity">
    <text evidence="2">Belongs to the MYB-CC family.</text>
</comment>
<proteinExistence type="inferred from homology"/>
<keyword evidence="6" id="KW-0539">Nucleus</keyword>
<feature type="region of interest" description="Disordered" evidence="7">
    <location>
        <begin position="96"/>
        <end position="125"/>
    </location>
</feature>
<feature type="compositionally biased region" description="Basic and acidic residues" evidence="7">
    <location>
        <begin position="372"/>
        <end position="385"/>
    </location>
</feature>
<sequence>MCLLMASNTNKGNNQKTKMSLVLSTDANPRLKWTCELHHRFVEAVNQLGGPNKATPKSLMKAPGLTLYHLKSHLQKYRLGKSLKFDDNRLEVSSALETQEAESGNYSRDFKGSVNEENNHPANDRSLKITESLQLQTEVQKKLHEHIEIVQRNLQVKVEAQGKYLQSVLIKAQQTLAGYTSSTLGMDFARTELSRFASLVNPSSSFSELTQVEEYEEEAEDAQESFLYRKKTETRGIRLLRCSVESSLASSERSETKLNNDNDERQLVELPLMEIKSEVMTDKKKRNHNDVVCMECQLLKKIDFEVDDDEQELKKLRGPPVRRKAPRNIPRENFLGIFRWTFRWSNPRKFRRNVPWNFHREFLRNGALGKFRGTEPPENSEERSPRYTPRNESLGIFRGTVCKESKREDEDME</sequence>
<feature type="compositionally biased region" description="Polar residues" evidence="7">
    <location>
        <begin position="96"/>
        <end position="106"/>
    </location>
</feature>
<dbReference type="Gene3D" id="1.10.10.60">
    <property type="entry name" value="Homeodomain-like"/>
    <property type="match status" value="1"/>
</dbReference>
<evidence type="ECO:0000313" key="10">
    <source>
        <dbReference type="EMBL" id="KAF3520347.1"/>
    </source>
</evidence>
<feature type="compositionally biased region" description="Basic and acidic residues" evidence="7">
    <location>
        <begin position="401"/>
        <end position="413"/>
    </location>
</feature>
<dbReference type="EMBL" id="QGKV02001556">
    <property type="protein sequence ID" value="KAF3520347.1"/>
    <property type="molecule type" value="Genomic_DNA"/>
</dbReference>
<evidence type="ECO:0000313" key="11">
    <source>
        <dbReference type="Proteomes" id="UP000266723"/>
    </source>
</evidence>
<evidence type="ECO:0000256" key="1">
    <source>
        <dbReference type="ARBA" id="ARBA00004123"/>
    </source>
</evidence>
<evidence type="ECO:0000256" key="2">
    <source>
        <dbReference type="ARBA" id="ARBA00006783"/>
    </source>
</evidence>
<comment type="subcellular location">
    <subcellularLocation>
        <location evidence="1">Nucleus</location>
    </subcellularLocation>
</comment>
<feature type="domain" description="MYB-CC type transcription factor LHEQLE-containing" evidence="9">
    <location>
        <begin position="128"/>
        <end position="175"/>
    </location>
</feature>
<evidence type="ECO:0000259" key="8">
    <source>
        <dbReference type="Pfam" id="PF00249"/>
    </source>
</evidence>
<evidence type="ECO:0000256" key="3">
    <source>
        <dbReference type="ARBA" id="ARBA00023015"/>
    </source>
</evidence>
<keyword evidence="11" id="KW-1185">Reference proteome</keyword>
<evidence type="ECO:0000256" key="7">
    <source>
        <dbReference type="SAM" id="MobiDB-lite"/>
    </source>
</evidence>
<feature type="region of interest" description="Disordered" evidence="7">
    <location>
        <begin position="369"/>
        <end position="413"/>
    </location>
</feature>
<dbReference type="Proteomes" id="UP000266723">
    <property type="component" value="Unassembled WGS sequence"/>
</dbReference>
<reference evidence="10 11" key="1">
    <citation type="journal article" date="2020" name="BMC Genomics">
        <title>Intraspecific diversification of the crop wild relative Brassica cretica Lam. using demographic model selection.</title>
        <authorList>
            <person name="Kioukis A."/>
            <person name="Michalopoulou V.A."/>
            <person name="Briers L."/>
            <person name="Pirintsos S."/>
            <person name="Studholme D.J."/>
            <person name="Pavlidis P."/>
            <person name="Sarris P.F."/>
        </authorList>
    </citation>
    <scope>NUCLEOTIDE SEQUENCE [LARGE SCALE GENOMIC DNA]</scope>
    <source>
        <strain evidence="11">cv. PFS-1207/04</strain>
    </source>
</reference>
<dbReference type="NCBIfam" id="TIGR01557">
    <property type="entry name" value="myb_SHAQKYF"/>
    <property type="match status" value="1"/>
</dbReference>
<evidence type="ECO:0000259" key="9">
    <source>
        <dbReference type="Pfam" id="PF14379"/>
    </source>
</evidence>
<keyword evidence="3" id="KW-0805">Transcription regulation</keyword>
<dbReference type="InterPro" id="IPR009057">
    <property type="entry name" value="Homeodomain-like_sf"/>
</dbReference>
<evidence type="ECO:0000256" key="4">
    <source>
        <dbReference type="ARBA" id="ARBA00023054"/>
    </source>
</evidence>
<dbReference type="InterPro" id="IPR001005">
    <property type="entry name" value="SANT/Myb"/>
</dbReference>
<dbReference type="SUPFAM" id="SSF46689">
    <property type="entry name" value="Homeodomain-like"/>
    <property type="match status" value="1"/>
</dbReference>
<evidence type="ECO:0008006" key="12">
    <source>
        <dbReference type="Google" id="ProtNLM"/>
    </source>
</evidence>
<keyword evidence="5" id="KW-0804">Transcription</keyword>